<dbReference type="OrthoDB" id="9806513at2"/>
<dbReference type="PANTHER" id="PTHR30204">
    <property type="entry name" value="REDOX-CYCLING DRUG-SENSING TRANSCRIPTIONAL ACTIVATOR SOXR"/>
    <property type="match status" value="1"/>
</dbReference>
<feature type="coiled-coil region" evidence="2">
    <location>
        <begin position="76"/>
        <end position="103"/>
    </location>
</feature>
<keyword evidence="2" id="KW-0175">Coiled coil</keyword>
<dbReference type="PANTHER" id="PTHR30204:SF98">
    <property type="entry name" value="HTH-TYPE TRANSCRIPTIONAL REGULATOR ADHR"/>
    <property type="match status" value="1"/>
</dbReference>
<name>A0A2C6WQQ1_9STAP</name>
<dbReference type="EMBL" id="CP093217">
    <property type="protein sequence ID" value="UQW81622.1"/>
    <property type="molecule type" value="Genomic_DNA"/>
</dbReference>
<evidence type="ECO:0000313" key="6">
    <source>
        <dbReference type="Proteomes" id="UP000223828"/>
    </source>
</evidence>
<proteinExistence type="predicted"/>
<reference evidence="5" key="4">
    <citation type="submission" date="2022-03" db="EMBL/GenBank/DDBJ databases">
        <title>Complete Genome Sequence of Staphylococcus edaphicus strain CCM 8731.</title>
        <authorList>
            <person name="Rimmer C.O."/>
            <person name="Thomas J.C."/>
        </authorList>
    </citation>
    <scope>NUCLEOTIDE SEQUENCE</scope>
    <source>
        <strain evidence="5">CCM 8731</strain>
    </source>
</reference>
<dbReference type="GO" id="GO:0003700">
    <property type="term" value="F:DNA-binding transcription factor activity"/>
    <property type="evidence" value="ECO:0007669"/>
    <property type="project" value="InterPro"/>
</dbReference>
<keyword evidence="7" id="KW-1185">Reference proteome</keyword>
<dbReference type="EMBL" id="MRZN01000005">
    <property type="protein sequence ID" value="PHK50124.1"/>
    <property type="molecule type" value="Genomic_DNA"/>
</dbReference>
<evidence type="ECO:0000256" key="2">
    <source>
        <dbReference type="SAM" id="Coils"/>
    </source>
</evidence>
<dbReference type="AlphaFoldDB" id="A0A2C6WQQ1"/>
<sequence length="141" mass="16536">MKTKEVVELIGVSQDTLRYYEKVGVIPPVGRDKNGYRIYKDSDLNWVYLVKHLRRAGVSIESLIEFCRLGQLPKDYDIQNQQKQILNNQLGELNEKLETVLNARDLLQYKIDNYDNHIAKINADTIDKDSVERLWEKKLNN</sequence>
<gene>
    <name evidence="4" type="ORF">BTJ66_05075</name>
    <name evidence="5" type="ORF">MNY58_00410</name>
</gene>
<dbReference type="InterPro" id="IPR009061">
    <property type="entry name" value="DNA-bd_dom_put_sf"/>
</dbReference>
<dbReference type="Pfam" id="PF13411">
    <property type="entry name" value="MerR_1"/>
    <property type="match status" value="1"/>
</dbReference>
<dbReference type="Proteomes" id="UP001056588">
    <property type="component" value="Chromosome"/>
</dbReference>
<dbReference type="GO" id="GO:0003677">
    <property type="term" value="F:DNA binding"/>
    <property type="evidence" value="ECO:0007669"/>
    <property type="project" value="UniProtKB-KW"/>
</dbReference>
<dbReference type="SMART" id="SM00422">
    <property type="entry name" value="HTH_MERR"/>
    <property type="match status" value="1"/>
</dbReference>
<accession>A0A2C6WQQ1</accession>
<protein>
    <submittedName>
        <fullName evidence="4">MerR family transcriptional regulator</fullName>
    </submittedName>
</protein>
<reference evidence="4" key="3">
    <citation type="submission" date="2017-10" db="EMBL/GenBank/DDBJ databases">
        <authorList>
            <person name="Vrbovska V."/>
            <person name="Kovarovic V."/>
            <person name="Indrakova A."/>
        </authorList>
    </citation>
    <scope>NUCLEOTIDE SEQUENCE</scope>
    <source>
        <strain evidence="4">CCM 8730</strain>
    </source>
</reference>
<reference evidence="4" key="1">
    <citation type="journal article" date="2017" name="Appl. Environ. Microbiol.">
        <title>Staphylococcus edaphicus sp. nov., isolated in Antarctica, harbours mecC gene and genomic islands with suspected role in adaptation to extreme environment.</title>
        <authorList>
            <person name="Pantucek R."/>
            <person name="Sedlacek I."/>
            <person name="Indrakova A."/>
            <person name="Vrbovska V."/>
            <person name="Maslanova I."/>
            <person name="Kovarovic V."/>
            <person name="Svec P."/>
            <person name="Kralova S."/>
            <person name="Kristofova L."/>
            <person name="Keklakova J."/>
            <person name="Petras P."/>
            <person name="Doskar J."/>
        </authorList>
    </citation>
    <scope>NUCLEOTIDE SEQUENCE</scope>
    <source>
        <strain evidence="4">CCM 8730</strain>
    </source>
</reference>
<dbReference type="InterPro" id="IPR047057">
    <property type="entry name" value="MerR_fam"/>
</dbReference>
<dbReference type="CDD" id="cd01109">
    <property type="entry name" value="HTH_YyaN"/>
    <property type="match status" value="1"/>
</dbReference>
<evidence type="ECO:0000259" key="3">
    <source>
        <dbReference type="PROSITE" id="PS50937"/>
    </source>
</evidence>
<dbReference type="SUPFAM" id="SSF46955">
    <property type="entry name" value="Putative DNA-binding domain"/>
    <property type="match status" value="1"/>
</dbReference>
<evidence type="ECO:0000313" key="7">
    <source>
        <dbReference type="Proteomes" id="UP001056588"/>
    </source>
</evidence>
<dbReference type="InterPro" id="IPR000551">
    <property type="entry name" value="MerR-type_HTH_dom"/>
</dbReference>
<evidence type="ECO:0000313" key="4">
    <source>
        <dbReference type="EMBL" id="PHK50124.1"/>
    </source>
</evidence>
<keyword evidence="1" id="KW-0238">DNA-binding</keyword>
<feature type="domain" description="HTH merR-type" evidence="3">
    <location>
        <begin position="1"/>
        <end position="69"/>
    </location>
</feature>
<dbReference type="RefSeq" id="WP_099089882.1">
    <property type="nucleotide sequence ID" value="NZ_CP093217.1"/>
</dbReference>
<dbReference type="Gene3D" id="1.10.1660.10">
    <property type="match status" value="1"/>
</dbReference>
<dbReference type="Proteomes" id="UP000223828">
    <property type="component" value="Unassembled WGS sequence"/>
</dbReference>
<evidence type="ECO:0000313" key="5">
    <source>
        <dbReference type="EMBL" id="UQW81622.1"/>
    </source>
</evidence>
<evidence type="ECO:0000256" key="1">
    <source>
        <dbReference type="ARBA" id="ARBA00023125"/>
    </source>
</evidence>
<dbReference type="PROSITE" id="PS50937">
    <property type="entry name" value="HTH_MERR_2"/>
    <property type="match status" value="1"/>
</dbReference>
<organism evidence="4 6">
    <name type="scientific">Staphylococcus edaphicus</name>
    <dbReference type="NCBI Taxonomy" id="1955013"/>
    <lineage>
        <taxon>Bacteria</taxon>
        <taxon>Bacillati</taxon>
        <taxon>Bacillota</taxon>
        <taxon>Bacilli</taxon>
        <taxon>Bacillales</taxon>
        <taxon>Staphylococcaceae</taxon>
        <taxon>Staphylococcus</taxon>
    </lineage>
</organism>
<reference evidence="6" key="2">
    <citation type="submission" date="2017-10" db="EMBL/GenBank/DDBJ databases">
        <title>Staphylococcus edaphicus sp. nov., isolated in Antarctica, harbouring mecC gene and genomic islands essential in adaptation to extreme environment.</title>
        <authorList>
            <person name="Pantucek R."/>
            <person name="Sedlacek I."/>
            <person name="Indrakova A."/>
            <person name="Vrbovska V."/>
            <person name="Maslanova I."/>
            <person name="Kovarovic V."/>
            <person name="Svec P."/>
            <person name="Kralova S."/>
            <person name="Kristofova L."/>
            <person name="Keklakova J."/>
            <person name="Petras P."/>
            <person name="Doskar J."/>
        </authorList>
    </citation>
    <scope>NUCLEOTIDE SEQUENCE [LARGE SCALE GENOMIC DNA]</scope>
    <source>
        <strain evidence="6">CCM 5085</strain>
    </source>
</reference>